<keyword evidence="11" id="KW-1133">Transmembrane helix</keyword>
<evidence type="ECO:0000256" key="9">
    <source>
        <dbReference type="RuleBase" id="RU368027"/>
    </source>
</evidence>
<proteinExistence type="inferred from homology"/>
<dbReference type="InterPro" id="IPR009305">
    <property type="entry name" value="Mpo1-like"/>
</dbReference>
<sequence length="276" mass="32742">MEISSKKPVGRFRQIVEIPSNIRKRRDPRFDDLSGQFNDDLFEKSYSFLNEYKKSEMEEIKKRISKEKDPEEKQKLQQLLNKLQSRAAHESNLNRKKQLKREQKKKERELIAQGKSPFYLKKSEEKKLELVDKFKKLQKSDSKVLDKVIEKRRKKNASKEHRYVPFKRREALYTPLLLYMVYNATNFAASYPNHVSLATIVHVSSWIIQFIGHGFFEKRSPALKDNLVQALLLAPLFVWLEVLFHLRYRSSLRQRVMNKVGVAIAKYKKGQRQTAE</sequence>
<evidence type="ECO:0000313" key="13">
    <source>
        <dbReference type="Proteomes" id="UP000789759"/>
    </source>
</evidence>
<evidence type="ECO:0000313" key="12">
    <source>
        <dbReference type="EMBL" id="CAG8581079.1"/>
    </source>
</evidence>
<feature type="transmembrane region" description="Helical" evidence="11">
    <location>
        <begin position="195"/>
        <end position="216"/>
    </location>
</feature>
<evidence type="ECO:0000256" key="11">
    <source>
        <dbReference type="SAM" id="Phobius"/>
    </source>
</evidence>
<keyword evidence="13" id="KW-1185">Reference proteome</keyword>
<gene>
    <name evidence="12" type="ORF">CPELLU_LOCUS6090</name>
</gene>
<evidence type="ECO:0000256" key="4">
    <source>
        <dbReference type="ARBA" id="ARBA00022552"/>
    </source>
</evidence>
<dbReference type="GO" id="GO:0030686">
    <property type="term" value="C:90S preribosome"/>
    <property type="evidence" value="ECO:0007669"/>
    <property type="project" value="TreeGrafter"/>
</dbReference>
<dbReference type="AlphaFoldDB" id="A0A9N9BU22"/>
<evidence type="ECO:0000256" key="10">
    <source>
        <dbReference type="SAM" id="MobiDB-lite"/>
    </source>
</evidence>
<keyword evidence="11" id="KW-0812">Transmembrane</keyword>
<keyword evidence="6 9" id="KW-0539">Nucleus</keyword>
<feature type="region of interest" description="Disordered" evidence="10">
    <location>
        <begin position="86"/>
        <end position="108"/>
    </location>
</feature>
<evidence type="ECO:0000256" key="5">
    <source>
        <dbReference type="ARBA" id="ARBA00023054"/>
    </source>
</evidence>
<comment type="function">
    <text evidence="8 9">Component of the 90S pre-ribosome involved in the maturation of rRNAs. Required for early cleavages of the pre-RNAs in the 40S ribosomal subunit maturation pathway.</text>
</comment>
<evidence type="ECO:0000256" key="7">
    <source>
        <dbReference type="ARBA" id="ARBA00023274"/>
    </source>
</evidence>
<dbReference type="Pfam" id="PF06127">
    <property type="entry name" value="Mpo1-like"/>
    <property type="match status" value="1"/>
</dbReference>
<dbReference type="GO" id="GO:0005730">
    <property type="term" value="C:nucleolus"/>
    <property type="evidence" value="ECO:0007669"/>
    <property type="project" value="UniProtKB-SubCell"/>
</dbReference>
<comment type="similarity">
    <text evidence="2 9">Belongs to the RRP36 family.</text>
</comment>
<keyword evidence="11" id="KW-0472">Membrane</keyword>
<keyword evidence="5" id="KW-0175">Coiled coil</keyword>
<dbReference type="OrthoDB" id="2124888at2759"/>
<comment type="subunit">
    <text evidence="9">Associates with 90S and pre-40S pre-ribosomal particles.</text>
</comment>
<comment type="subcellular location">
    <subcellularLocation>
        <location evidence="1 9">Nucleus</location>
        <location evidence="1 9">Nucleolus</location>
    </subcellularLocation>
</comment>
<name>A0A9N9BU22_9GLOM</name>
<reference evidence="12" key="1">
    <citation type="submission" date="2021-06" db="EMBL/GenBank/DDBJ databases">
        <authorList>
            <person name="Kallberg Y."/>
            <person name="Tangrot J."/>
            <person name="Rosling A."/>
        </authorList>
    </citation>
    <scope>NUCLEOTIDE SEQUENCE</scope>
    <source>
        <strain evidence="12">FL966</strain>
    </source>
</reference>
<dbReference type="EMBL" id="CAJVQA010003695">
    <property type="protein sequence ID" value="CAG8581079.1"/>
    <property type="molecule type" value="Genomic_DNA"/>
</dbReference>
<organism evidence="12 13">
    <name type="scientific">Cetraspora pellucida</name>
    <dbReference type="NCBI Taxonomy" id="1433469"/>
    <lineage>
        <taxon>Eukaryota</taxon>
        <taxon>Fungi</taxon>
        <taxon>Fungi incertae sedis</taxon>
        <taxon>Mucoromycota</taxon>
        <taxon>Glomeromycotina</taxon>
        <taxon>Glomeromycetes</taxon>
        <taxon>Diversisporales</taxon>
        <taxon>Gigasporaceae</taxon>
        <taxon>Cetraspora</taxon>
    </lineage>
</organism>
<feature type="transmembrane region" description="Helical" evidence="11">
    <location>
        <begin position="228"/>
        <end position="248"/>
    </location>
</feature>
<dbReference type="Proteomes" id="UP000789759">
    <property type="component" value="Unassembled WGS sequence"/>
</dbReference>
<keyword evidence="7 9" id="KW-0687">Ribonucleoprotein</keyword>
<dbReference type="Pfam" id="PF06102">
    <property type="entry name" value="RRP36"/>
    <property type="match status" value="1"/>
</dbReference>
<evidence type="ECO:0000256" key="6">
    <source>
        <dbReference type="ARBA" id="ARBA00023242"/>
    </source>
</evidence>
<dbReference type="PANTHER" id="PTHR21738">
    <property type="entry name" value="RIBOSOMAL RNA PROCESSING PROTEIN 36 HOMOLOG"/>
    <property type="match status" value="1"/>
</dbReference>
<evidence type="ECO:0000256" key="2">
    <source>
        <dbReference type="ARBA" id="ARBA00009418"/>
    </source>
</evidence>
<comment type="caution">
    <text evidence="12">The sequence shown here is derived from an EMBL/GenBank/DDBJ whole genome shotgun (WGS) entry which is preliminary data.</text>
</comment>
<evidence type="ECO:0000256" key="1">
    <source>
        <dbReference type="ARBA" id="ARBA00004604"/>
    </source>
</evidence>
<dbReference type="InterPro" id="IPR009292">
    <property type="entry name" value="RRP36"/>
</dbReference>
<keyword evidence="3 9" id="KW-0690">Ribosome biogenesis</keyword>
<accession>A0A9N9BU22</accession>
<dbReference type="GO" id="GO:0000462">
    <property type="term" value="P:maturation of SSU-rRNA from tricistronic rRNA transcript (SSU-rRNA, 5.8S rRNA, LSU-rRNA)"/>
    <property type="evidence" value="ECO:0007669"/>
    <property type="project" value="TreeGrafter"/>
</dbReference>
<dbReference type="PANTHER" id="PTHR21738:SF0">
    <property type="entry name" value="RIBOSOMAL RNA PROCESSING PROTEIN 36 HOMOLOG"/>
    <property type="match status" value="1"/>
</dbReference>
<protein>
    <recommendedName>
        <fullName evidence="9">rRNA biogenesis protein RRP36</fullName>
    </recommendedName>
</protein>
<evidence type="ECO:0000256" key="3">
    <source>
        <dbReference type="ARBA" id="ARBA00022517"/>
    </source>
</evidence>
<evidence type="ECO:0000256" key="8">
    <source>
        <dbReference type="ARBA" id="ARBA00025053"/>
    </source>
</evidence>
<keyword evidence="4 9" id="KW-0698">rRNA processing</keyword>